<feature type="transmembrane region" description="Helical" evidence="1">
    <location>
        <begin position="6"/>
        <end position="28"/>
    </location>
</feature>
<keyword evidence="1" id="KW-0472">Membrane</keyword>
<keyword evidence="3" id="KW-1185">Reference proteome</keyword>
<evidence type="ECO:0000313" key="2">
    <source>
        <dbReference type="EMBL" id="VDK29783.1"/>
    </source>
</evidence>
<protein>
    <submittedName>
        <fullName evidence="4">7TM_GPCR_Srx domain-containing protein</fullName>
    </submittedName>
</protein>
<proteinExistence type="predicted"/>
<sequence>MEALRVIGSLMVPVLALGMFGNLNLIYATKKFKELQTRNGILVAITASFNFATLAVAFIYTTPFAVIGYVSADDNRKLTEFKYCRTCYDYNY</sequence>
<dbReference type="EMBL" id="UYRT01001529">
    <property type="protein sequence ID" value="VDK29783.1"/>
    <property type="molecule type" value="Genomic_DNA"/>
</dbReference>
<name>A0A183CXW6_9BILA</name>
<accession>A0A183CXW6</accession>
<reference evidence="4" key="1">
    <citation type="submission" date="2016-06" db="UniProtKB">
        <authorList>
            <consortium name="WormBaseParasite"/>
        </authorList>
    </citation>
    <scope>IDENTIFICATION</scope>
</reference>
<evidence type="ECO:0000313" key="3">
    <source>
        <dbReference type="Proteomes" id="UP000271098"/>
    </source>
</evidence>
<reference evidence="2 3" key="2">
    <citation type="submission" date="2018-11" db="EMBL/GenBank/DDBJ databases">
        <authorList>
            <consortium name="Pathogen Informatics"/>
        </authorList>
    </citation>
    <scope>NUCLEOTIDE SEQUENCE [LARGE SCALE GENOMIC DNA]</scope>
</reference>
<dbReference type="WBParaSite" id="GPUH_0000130801-mRNA-1">
    <property type="protein sequence ID" value="GPUH_0000130801-mRNA-1"/>
    <property type="gene ID" value="GPUH_0000130801"/>
</dbReference>
<dbReference type="Proteomes" id="UP000271098">
    <property type="component" value="Unassembled WGS sequence"/>
</dbReference>
<keyword evidence="1" id="KW-1133">Transmembrane helix</keyword>
<feature type="transmembrane region" description="Helical" evidence="1">
    <location>
        <begin position="40"/>
        <end position="60"/>
    </location>
</feature>
<dbReference type="AlphaFoldDB" id="A0A183CXW6"/>
<evidence type="ECO:0000313" key="4">
    <source>
        <dbReference type="WBParaSite" id="GPUH_0000130801-mRNA-1"/>
    </source>
</evidence>
<gene>
    <name evidence="2" type="ORF">GPUH_LOCUS1307</name>
</gene>
<evidence type="ECO:0000256" key="1">
    <source>
        <dbReference type="SAM" id="Phobius"/>
    </source>
</evidence>
<keyword evidence="1" id="KW-0812">Transmembrane</keyword>
<organism evidence="4">
    <name type="scientific">Gongylonema pulchrum</name>
    <dbReference type="NCBI Taxonomy" id="637853"/>
    <lineage>
        <taxon>Eukaryota</taxon>
        <taxon>Metazoa</taxon>
        <taxon>Ecdysozoa</taxon>
        <taxon>Nematoda</taxon>
        <taxon>Chromadorea</taxon>
        <taxon>Rhabditida</taxon>
        <taxon>Spirurina</taxon>
        <taxon>Spiruromorpha</taxon>
        <taxon>Spiruroidea</taxon>
        <taxon>Gongylonematidae</taxon>
        <taxon>Gongylonema</taxon>
    </lineage>
</organism>